<dbReference type="GO" id="GO:0016020">
    <property type="term" value="C:membrane"/>
    <property type="evidence" value="ECO:0007669"/>
    <property type="project" value="InterPro"/>
</dbReference>
<evidence type="ECO:0000256" key="4">
    <source>
        <dbReference type="ARBA" id="ARBA00013137"/>
    </source>
</evidence>
<dbReference type="Proteomes" id="UP000051048">
    <property type="component" value="Unassembled WGS sequence"/>
</dbReference>
<evidence type="ECO:0000259" key="10">
    <source>
        <dbReference type="SMART" id="SM00900"/>
    </source>
</evidence>
<evidence type="ECO:0000256" key="2">
    <source>
        <dbReference type="ARBA" id="ARBA00001974"/>
    </source>
</evidence>
<dbReference type="PANTHER" id="PTHR43400:SF7">
    <property type="entry name" value="FAD-DEPENDENT OXIDOREDUCTASE 2 FAD BINDING DOMAIN-CONTAINING PROTEIN"/>
    <property type="match status" value="1"/>
</dbReference>
<dbReference type="EC" id="1.3.99.33" evidence="4"/>
<feature type="domain" description="FMN-binding" evidence="10">
    <location>
        <begin position="15"/>
        <end position="89"/>
    </location>
</feature>
<dbReference type="AlphaFoldDB" id="A0A0R1T4W4"/>
<comment type="similarity">
    <text evidence="3">Belongs to the FAD-dependent oxidoreductase 2 family. FRD/SDH subfamily.</text>
</comment>
<comment type="catalytic activity">
    <reaction evidence="9">
        <text>dihydrourocanate + A = urocanate + AH2</text>
        <dbReference type="Rhea" id="RHEA:36059"/>
        <dbReference type="ChEBI" id="CHEBI:13193"/>
        <dbReference type="ChEBI" id="CHEBI:17499"/>
        <dbReference type="ChEBI" id="CHEBI:27247"/>
        <dbReference type="ChEBI" id="CHEBI:72991"/>
        <dbReference type="EC" id="1.3.99.33"/>
    </reaction>
</comment>
<dbReference type="Pfam" id="PF04205">
    <property type="entry name" value="FMN_bind"/>
    <property type="match status" value="2"/>
</dbReference>
<dbReference type="SUPFAM" id="SSF56425">
    <property type="entry name" value="Succinate dehydrogenase/fumarate reductase flavoprotein, catalytic domain"/>
    <property type="match status" value="1"/>
</dbReference>
<evidence type="ECO:0000256" key="5">
    <source>
        <dbReference type="ARBA" id="ARBA00015872"/>
    </source>
</evidence>
<dbReference type="Gene3D" id="3.90.1010.20">
    <property type="match status" value="1"/>
</dbReference>
<name>A0A0R1T4W4_9LACO</name>
<dbReference type="PATRIC" id="fig|1423740.3.peg.2094"/>
<dbReference type="GO" id="GO:0033765">
    <property type="term" value="F:steroid dehydrogenase activity, acting on the CH-CH group of donors"/>
    <property type="evidence" value="ECO:0007669"/>
    <property type="project" value="UniProtKB-ARBA"/>
</dbReference>
<dbReference type="SMART" id="SM00900">
    <property type="entry name" value="FMN_bind"/>
    <property type="match status" value="2"/>
</dbReference>
<dbReference type="InterPro" id="IPR003953">
    <property type="entry name" value="FAD-dep_OxRdtase_2_FAD-bd"/>
</dbReference>
<evidence type="ECO:0000256" key="3">
    <source>
        <dbReference type="ARBA" id="ARBA00008040"/>
    </source>
</evidence>
<comment type="cofactor">
    <cofactor evidence="1">
        <name>FMN</name>
        <dbReference type="ChEBI" id="CHEBI:58210"/>
    </cofactor>
</comment>
<gene>
    <name evidence="11" type="ORF">FC36_GL001929</name>
</gene>
<dbReference type="SUPFAM" id="SSF51905">
    <property type="entry name" value="FAD/NAD(P)-binding domain"/>
    <property type="match status" value="1"/>
</dbReference>
<accession>A0A0R1T4W4</accession>
<comment type="caution">
    <text evidence="11">The sequence shown here is derived from an EMBL/GenBank/DDBJ whole genome shotgun (WGS) entry which is preliminary data.</text>
</comment>
<keyword evidence="6" id="KW-0285">Flavoprotein</keyword>
<evidence type="ECO:0000256" key="9">
    <source>
        <dbReference type="ARBA" id="ARBA00049922"/>
    </source>
</evidence>
<evidence type="ECO:0000256" key="6">
    <source>
        <dbReference type="ARBA" id="ARBA00022630"/>
    </source>
</evidence>
<evidence type="ECO:0000313" key="12">
    <source>
        <dbReference type="Proteomes" id="UP000051048"/>
    </source>
</evidence>
<evidence type="ECO:0000256" key="7">
    <source>
        <dbReference type="ARBA" id="ARBA00022827"/>
    </source>
</evidence>
<protein>
    <recommendedName>
        <fullName evidence="5">Urocanate reductase</fullName>
        <ecNumber evidence="4">1.3.99.33</ecNumber>
    </recommendedName>
</protein>
<evidence type="ECO:0000256" key="1">
    <source>
        <dbReference type="ARBA" id="ARBA00001917"/>
    </source>
</evidence>
<evidence type="ECO:0000256" key="8">
    <source>
        <dbReference type="ARBA" id="ARBA00023002"/>
    </source>
</evidence>
<dbReference type="Pfam" id="PF00890">
    <property type="entry name" value="FAD_binding_2"/>
    <property type="match status" value="1"/>
</dbReference>
<organism evidence="11 12">
    <name type="scientific">Ligilactobacillus equi DSM 15833 = JCM 10991</name>
    <dbReference type="NCBI Taxonomy" id="1423740"/>
    <lineage>
        <taxon>Bacteria</taxon>
        <taxon>Bacillati</taxon>
        <taxon>Bacillota</taxon>
        <taxon>Bacilli</taxon>
        <taxon>Lactobacillales</taxon>
        <taxon>Lactobacillaceae</taxon>
        <taxon>Ligilactobacillus</taxon>
    </lineage>
</organism>
<dbReference type="GO" id="GO:0010181">
    <property type="term" value="F:FMN binding"/>
    <property type="evidence" value="ECO:0007669"/>
    <property type="project" value="InterPro"/>
</dbReference>
<dbReference type="EMBL" id="AZFH01000202">
    <property type="protein sequence ID" value="KRL76217.1"/>
    <property type="molecule type" value="Genomic_DNA"/>
</dbReference>
<dbReference type="InterPro" id="IPR036188">
    <property type="entry name" value="FAD/NAD-bd_sf"/>
</dbReference>
<dbReference type="Gene3D" id="3.50.50.60">
    <property type="entry name" value="FAD/NAD(P)-binding domain"/>
    <property type="match status" value="1"/>
</dbReference>
<keyword evidence="7" id="KW-0274">FAD</keyword>
<dbReference type="Gene3D" id="3.90.700.10">
    <property type="entry name" value="Succinate dehydrogenase/fumarate reductase flavoprotein, catalytic domain"/>
    <property type="match status" value="1"/>
</dbReference>
<keyword evidence="8" id="KW-0560">Oxidoreductase</keyword>
<comment type="cofactor">
    <cofactor evidence="2">
        <name>FAD</name>
        <dbReference type="ChEBI" id="CHEBI:57692"/>
    </cofactor>
</comment>
<proteinExistence type="inferred from homology"/>
<dbReference type="RefSeq" id="WP_056986948.1">
    <property type="nucleotide sequence ID" value="NZ_AZFH01000202.1"/>
</dbReference>
<dbReference type="InterPro" id="IPR007329">
    <property type="entry name" value="FMN-bd"/>
</dbReference>
<evidence type="ECO:0000313" key="11">
    <source>
        <dbReference type="EMBL" id="KRL76217.1"/>
    </source>
</evidence>
<dbReference type="PANTHER" id="PTHR43400">
    <property type="entry name" value="FUMARATE REDUCTASE"/>
    <property type="match status" value="1"/>
</dbReference>
<sequence>MGQLKNGTYQVSTKGFKGDIDLAVTIKDEQIAKIDILKEEETPNIGGKALTALVQTAQGRNDFNVDGISGASYTSKAFNQALTLAKIAAQDEKQEATLTLNDGQYTTTVNSFQEHEGLPGVGKMTMLATFKDNKITDIEVPEYTDTHIMGGMAFDILAKKAIAKQSTDLDVVTGASVSSNAFRQALDNCILQAGGQPEIFAARKIKQRTPIVENLNTDIVVIGAGMAGLCAAIEATDQGAKVLICEAQEINGSSSTRSEGFVMGAGTKEQAKHGIEDTTDAFFEDIYSLYKDEPTIDTKLMRKLTHDSTDLNNFLMENGVTWSGVTHVSEKGVRNLKRAHTTAGLGAELIENLVQSAQEKGVDLRYGLAVDRLITLNGQVQGVVARNKLGDTLIIHASSVIVAAGSYTENPEMVKELNPRMNNIEVITGRGNGSAMRFFKQAGAQIIDVPYIQMMYYFYGASWGDRFPEAIPGSPTLPNYDVLEVDGGGRRVASEDDFCFEYTKRVWDGGYNEGYAIFGQVTADKYPEMTDLGLTTKTAQGKPFGYREDSIKALAIDVGIDPQTLEATVARYNELCEKGVDEDFHKNPANMIKITAPYYLVRLPQICTDGYTGAKINENAQVLDEDNQVIKGLYACGSCADSQMTGINYFGCGTSLLTCGVYGRAAAKDAVSHL</sequence>
<dbReference type="InterPro" id="IPR027477">
    <property type="entry name" value="Succ_DH/fumarate_Rdtase_cat_sf"/>
</dbReference>
<dbReference type="InterPro" id="IPR050315">
    <property type="entry name" value="FAD-oxidoreductase_2"/>
</dbReference>
<dbReference type="STRING" id="1423740.FC36_GL001929"/>
<reference evidence="11 12" key="1">
    <citation type="journal article" date="2015" name="Genome Announc.">
        <title>Expanding the biotechnology potential of lactobacilli through comparative genomics of 213 strains and associated genera.</title>
        <authorList>
            <person name="Sun Z."/>
            <person name="Harris H.M."/>
            <person name="McCann A."/>
            <person name="Guo C."/>
            <person name="Argimon S."/>
            <person name="Zhang W."/>
            <person name="Yang X."/>
            <person name="Jeffery I.B."/>
            <person name="Cooney J.C."/>
            <person name="Kagawa T.F."/>
            <person name="Liu W."/>
            <person name="Song Y."/>
            <person name="Salvetti E."/>
            <person name="Wrobel A."/>
            <person name="Rasinkangas P."/>
            <person name="Parkhill J."/>
            <person name="Rea M.C."/>
            <person name="O'Sullivan O."/>
            <person name="Ritari J."/>
            <person name="Douillard F.P."/>
            <person name="Paul Ross R."/>
            <person name="Yang R."/>
            <person name="Briner A.E."/>
            <person name="Felis G.E."/>
            <person name="de Vos W.M."/>
            <person name="Barrangou R."/>
            <person name="Klaenhammer T.R."/>
            <person name="Caufield P.W."/>
            <person name="Cui Y."/>
            <person name="Zhang H."/>
            <person name="O'Toole P.W."/>
        </authorList>
    </citation>
    <scope>NUCLEOTIDE SEQUENCE [LARGE SCALE GENOMIC DNA]</scope>
    <source>
        <strain evidence="11 12">DSM 15833</strain>
    </source>
</reference>
<feature type="domain" description="FMN-binding" evidence="10">
    <location>
        <begin position="120"/>
        <end position="193"/>
    </location>
</feature>